<dbReference type="EMBL" id="CAJHCQ010000045">
    <property type="protein sequence ID" value="CAD6562177.1"/>
    <property type="molecule type" value="Genomic_DNA"/>
</dbReference>
<dbReference type="RefSeq" id="WP_201701093.1">
    <property type="nucleotide sequence ID" value="NZ_CAJHCQ010000045.1"/>
</dbReference>
<reference evidence="3 4" key="1">
    <citation type="submission" date="2020-10" db="EMBL/GenBank/DDBJ databases">
        <authorList>
            <person name="Peeters C."/>
        </authorList>
    </citation>
    <scope>NUCLEOTIDE SEQUENCE [LARGE SCALE GENOMIC DNA]</scope>
    <source>
        <strain evidence="3 4">LMG 27952</strain>
    </source>
</reference>
<keyword evidence="2" id="KW-0472">Membrane</keyword>
<accession>A0ABM8PBQ6</accession>
<keyword evidence="2" id="KW-0812">Transmembrane</keyword>
<dbReference type="Proteomes" id="UP000656319">
    <property type="component" value="Unassembled WGS sequence"/>
</dbReference>
<feature type="transmembrane region" description="Helical" evidence="2">
    <location>
        <begin position="6"/>
        <end position="28"/>
    </location>
</feature>
<name>A0ABM8PBQ6_9BURK</name>
<keyword evidence="4" id="KW-1185">Reference proteome</keyword>
<keyword evidence="2" id="KW-1133">Transmembrane helix</keyword>
<feature type="compositionally biased region" description="Polar residues" evidence="1">
    <location>
        <begin position="188"/>
        <end position="209"/>
    </location>
</feature>
<gene>
    <name evidence="3" type="ORF">LMG27952_07702</name>
</gene>
<protein>
    <submittedName>
        <fullName evidence="3">Uncharacterized protein</fullName>
    </submittedName>
</protein>
<evidence type="ECO:0000256" key="2">
    <source>
        <dbReference type="SAM" id="Phobius"/>
    </source>
</evidence>
<proteinExistence type="predicted"/>
<evidence type="ECO:0000256" key="1">
    <source>
        <dbReference type="SAM" id="MobiDB-lite"/>
    </source>
</evidence>
<feature type="region of interest" description="Disordered" evidence="1">
    <location>
        <begin position="172"/>
        <end position="227"/>
    </location>
</feature>
<organism evidence="3 4">
    <name type="scientific">Paraburkholderia hiiakae</name>
    <dbReference type="NCBI Taxonomy" id="1081782"/>
    <lineage>
        <taxon>Bacteria</taxon>
        <taxon>Pseudomonadati</taxon>
        <taxon>Pseudomonadota</taxon>
        <taxon>Betaproteobacteria</taxon>
        <taxon>Burkholderiales</taxon>
        <taxon>Burkholderiaceae</taxon>
        <taxon>Paraburkholderia</taxon>
    </lineage>
</organism>
<evidence type="ECO:0000313" key="3">
    <source>
        <dbReference type="EMBL" id="CAD6562177.1"/>
    </source>
</evidence>
<comment type="caution">
    <text evidence="3">The sequence shown here is derived from an EMBL/GenBank/DDBJ whole genome shotgun (WGS) entry which is preliminary data.</text>
</comment>
<evidence type="ECO:0000313" key="4">
    <source>
        <dbReference type="Proteomes" id="UP000656319"/>
    </source>
</evidence>
<sequence>MAFAKGAALLGAVIFPLLIAAIWVWKIWSDTKLEEERISIEHSRLEWERSEIEVRRRLERLEIGRLEMGRGGVEPRALLGDVDQLGAPRQQGAPSNAAILNDFVESQRSPTGKSAVAPLIGLVDSLVSAGTVAAKDASNLKDAIQKAAVDGGKEILVETAKALIDRYIKPHDKEESSNREGTAGGVTMINNNYCSTPDQRSKPESTTGGHLSGPRKPRHKELCTGGG</sequence>